<gene>
    <name evidence="1" type="ORF">NXT3_PC00018</name>
</gene>
<evidence type="ECO:0000313" key="2">
    <source>
        <dbReference type="Proteomes" id="UP000239340"/>
    </source>
</evidence>
<organism evidence="1 2">
    <name type="scientific">Rhizobium fredii</name>
    <name type="common">Sinorhizobium fredii</name>
    <dbReference type="NCBI Taxonomy" id="380"/>
    <lineage>
        <taxon>Bacteria</taxon>
        <taxon>Pseudomonadati</taxon>
        <taxon>Pseudomonadota</taxon>
        <taxon>Alphaproteobacteria</taxon>
        <taxon>Hyphomicrobiales</taxon>
        <taxon>Rhizobiaceae</taxon>
        <taxon>Sinorhizobium/Ensifer group</taxon>
        <taxon>Sinorhizobium</taxon>
    </lineage>
</organism>
<reference evidence="1 2" key="1">
    <citation type="submission" date="2017-10" db="EMBL/GenBank/DDBJ databases">
        <title>Analysis of the genome sequences of Rhizobium populations associated to common bean (phaseolus vulgaris).</title>
        <authorList>
            <person name="Bustos P."/>
            <person name="Santamaria R.I."/>
            <person name="Miranda-Sanchez F."/>
            <person name="Perez-Carrascal O."/>
            <person name="Juarez S."/>
            <person name="Lozano L."/>
            <person name="Martinez-Flores I."/>
            <person name="Vinuesa P."/>
            <person name="Martinez-Romero E."/>
            <person name="Cevallos M.A."/>
            <person name="Romero D."/>
            <person name="Davila G."/>
            <person name="Gonzalez V."/>
        </authorList>
    </citation>
    <scope>NUCLEOTIDE SEQUENCE [LARGE SCALE GENOMIC DNA]</scope>
    <source>
        <strain evidence="1 2">NXT3</strain>
        <plasmid evidence="2">Plasmid psfrenxt3c</plasmid>
    </source>
</reference>
<name>A0A2L0HEK1_RHIFR</name>
<sequence>MRRRRCRLSPPGVVEQDRKVGEFMGRMPAQSEIPRPTVPAQLRRRVVTAHARCTVAAGKAQCRMTSGALACFAREHRSGAGGAIRQQTVALLAGAQGELPSARG</sequence>
<dbReference type="EMBL" id="CP024310">
    <property type="protein sequence ID" value="AUX79199.1"/>
    <property type="molecule type" value="Genomic_DNA"/>
</dbReference>
<proteinExistence type="predicted"/>
<keyword evidence="1" id="KW-0614">Plasmid</keyword>
<protein>
    <submittedName>
        <fullName evidence="1">Uncharacterized protein</fullName>
    </submittedName>
</protein>
<dbReference type="Proteomes" id="UP000239340">
    <property type="component" value="Plasmid pSfreNXT3c"/>
</dbReference>
<accession>A0A2L0HEK1</accession>
<evidence type="ECO:0000313" key="1">
    <source>
        <dbReference type="EMBL" id="AUX79199.1"/>
    </source>
</evidence>
<geneLocation type="plasmid" evidence="2">
    <name>psfrenxt3c</name>
</geneLocation>
<dbReference type="AlphaFoldDB" id="A0A2L0HEK1"/>